<evidence type="ECO:0000256" key="6">
    <source>
        <dbReference type="ARBA" id="ARBA00023125"/>
    </source>
</evidence>
<keyword evidence="5" id="KW-0175">Coiled coil</keyword>
<dbReference type="PROSITE" id="PS50090">
    <property type="entry name" value="MYB_LIKE"/>
    <property type="match status" value="1"/>
</dbReference>
<dbReference type="AlphaFoldDB" id="A0ABC8UG00"/>
<dbReference type="InterPro" id="IPR005818">
    <property type="entry name" value="Histone_H1/H5_H15"/>
</dbReference>
<dbReference type="Proteomes" id="UP001642360">
    <property type="component" value="Unassembled WGS sequence"/>
</dbReference>
<dbReference type="InterPro" id="IPR036390">
    <property type="entry name" value="WH_DNA-bd_sf"/>
</dbReference>
<evidence type="ECO:0000256" key="9">
    <source>
        <dbReference type="ARBA" id="ARBA00032813"/>
    </source>
</evidence>
<comment type="caution">
    <text evidence="13">The sequence shown here is derived from an EMBL/GenBank/DDBJ whole genome shotgun (WGS) entry which is preliminary data.</text>
</comment>
<dbReference type="PROSITE" id="PS51294">
    <property type="entry name" value="HTH_MYB"/>
    <property type="match status" value="1"/>
</dbReference>
<dbReference type="PROSITE" id="PS51504">
    <property type="entry name" value="H15"/>
    <property type="match status" value="1"/>
</dbReference>
<dbReference type="PANTHER" id="PTHR46267:SF3">
    <property type="entry name" value="TELOMERE REPEAT-BINDING FACTOR 4-RELATED"/>
    <property type="match status" value="1"/>
</dbReference>
<evidence type="ECO:0000256" key="4">
    <source>
        <dbReference type="ARBA" id="ARBA00023015"/>
    </source>
</evidence>
<feature type="domain" description="H15" evidence="12">
    <location>
        <begin position="113"/>
        <end position="181"/>
    </location>
</feature>
<evidence type="ECO:0000256" key="8">
    <source>
        <dbReference type="ARBA" id="ARBA00023242"/>
    </source>
</evidence>
<dbReference type="GO" id="GO:0043565">
    <property type="term" value="F:sequence-specific DNA binding"/>
    <property type="evidence" value="ECO:0007669"/>
    <property type="project" value="UniProtKB-ARBA"/>
</dbReference>
<dbReference type="FunFam" id="1.10.10.60:FF:000168">
    <property type="entry name" value="Telomere repeat-binding factor 1"/>
    <property type="match status" value="1"/>
</dbReference>
<dbReference type="InterPro" id="IPR044597">
    <property type="entry name" value="SMH1-6"/>
</dbReference>
<dbReference type="SUPFAM" id="SSF46689">
    <property type="entry name" value="Homeodomain-like"/>
    <property type="match status" value="1"/>
</dbReference>
<evidence type="ECO:0000259" key="10">
    <source>
        <dbReference type="PROSITE" id="PS50090"/>
    </source>
</evidence>
<name>A0ABC8UG00_9AQUA</name>
<dbReference type="InterPro" id="IPR009057">
    <property type="entry name" value="Homeodomain-like_sf"/>
</dbReference>
<accession>A0ABC8UG00</accession>
<dbReference type="SMART" id="SM00526">
    <property type="entry name" value="H15"/>
    <property type="match status" value="1"/>
</dbReference>
<keyword evidence="6" id="KW-0238">DNA-binding</keyword>
<dbReference type="Gene3D" id="1.10.10.10">
    <property type="entry name" value="Winged helix-like DNA-binding domain superfamily/Winged helix DNA-binding domain"/>
    <property type="match status" value="1"/>
</dbReference>
<keyword evidence="3" id="KW-0158">Chromosome</keyword>
<feature type="domain" description="HTH myb-type" evidence="11">
    <location>
        <begin position="1"/>
        <end position="33"/>
    </location>
</feature>
<comment type="subcellular location">
    <subcellularLocation>
        <location evidence="1">Chromosome</location>
    </subcellularLocation>
    <subcellularLocation>
        <location evidence="2">Nucleus</location>
        <location evidence="2">Nucleolus</location>
    </subcellularLocation>
</comment>
<dbReference type="SMART" id="SM00717">
    <property type="entry name" value="SANT"/>
    <property type="match status" value="1"/>
</dbReference>
<evidence type="ECO:0000259" key="11">
    <source>
        <dbReference type="PROSITE" id="PS51294"/>
    </source>
</evidence>
<protein>
    <recommendedName>
        <fullName evidence="9">MYB transcription factor</fullName>
    </recommendedName>
</protein>
<dbReference type="Pfam" id="PF00538">
    <property type="entry name" value="Linker_histone"/>
    <property type="match status" value="1"/>
</dbReference>
<dbReference type="PANTHER" id="PTHR46267">
    <property type="entry name" value="SINGLE MYB HISTONE 4"/>
    <property type="match status" value="1"/>
</dbReference>
<reference evidence="13 14" key="1">
    <citation type="submission" date="2024-02" db="EMBL/GenBank/DDBJ databases">
        <authorList>
            <person name="Vignale AGUSTIN F."/>
            <person name="Sosa J E."/>
            <person name="Modenutti C."/>
        </authorList>
    </citation>
    <scope>NUCLEOTIDE SEQUENCE [LARGE SCALE GENOMIC DNA]</scope>
</reference>
<evidence type="ECO:0000256" key="5">
    <source>
        <dbReference type="ARBA" id="ARBA00023054"/>
    </source>
</evidence>
<proteinExistence type="predicted"/>
<dbReference type="SUPFAM" id="SSF46785">
    <property type="entry name" value="Winged helix' DNA-binding domain"/>
    <property type="match status" value="1"/>
</dbReference>
<evidence type="ECO:0000313" key="14">
    <source>
        <dbReference type="Proteomes" id="UP001642360"/>
    </source>
</evidence>
<dbReference type="CDD" id="cd11660">
    <property type="entry name" value="SANT_TRF"/>
    <property type="match status" value="1"/>
</dbReference>
<evidence type="ECO:0000313" key="13">
    <source>
        <dbReference type="EMBL" id="CAK9179934.1"/>
    </source>
</evidence>
<sequence>MGNQKQKWTSEEEETLRAGVAKHGTGKWKNILTDPEFAPYLTIRSNIDLKDKWRNMGCFSNGSQGSGDKLRIPKVKSIKAGQLFSAQNSASAISFPEGNYVDDPSRSQKDGKNAPQYNTLIFEALSTIKDSNGTDIDAIVGFIEQRHDVPQNFRRLLSLRLRRLVLQGKLEKVHNCYKIKDAELGTKTPTPKQNDVRPRPSQNSRVIIASETVEDAAMTAAYKIAEAENKSFVAAEAVKEAERVSRMAEDTEAVLQIVKEIYEQCSRGESILWA</sequence>
<keyword evidence="14" id="KW-1185">Reference proteome</keyword>
<dbReference type="GO" id="GO:0003690">
    <property type="term" value="F:double-stranded DNA binding"/>
    <property type="evidence" value="ECO:0007669"/>
    <property type="project" value="UniProtKB-ARBA"/>
</dbReference>
<evidence type="ECO:0000259" key="12">
    <source>
        <dbReference type="PROSITE" id="PS51504"/>
    </source>
</evidence>
<keyword evidence="4" id="KW-0805">Transcription regulation</keyword>
<evidence type="ECO:0000256" key="3">
    <source>
        <dbReference type="ARBA" id="ARBA00022454"/>
    </source>
</evidence>
<dbReference type="InterPro" id="IPR001005">
    <property type="entry name" value="SANT/Myb"/>
</dbReference>
<keyword evidence="8" id="KW-0539">Nucleus</keyword>
<dbReference type="InterPro" id="IPR017930">
    <property type="entry name" value="Myb_dom"/>
</dbReference>
<evidence type="ECO:0000256" key="1">
    <source>
        <dbReference type="ARBA" id="ARBA00004286"/>
    </source>
</evidence>
<dbReference type="GO" id="GO:0005730">
    <property type="term" value="C:nucleolus"/>
    <property type="evidence" value="ECO:0007669"/>
    <property type="project" value="UniProtKB-SubCell"/>
</dbReference>
<dbReference type="Pfam" id="PF00249">
    <property type="entry name" value="Myb_DNA-binding"/>
    <property type="match status" value="1"/>
</dbReference>
<feature type="domain" description="Myb-like" evidence="10">
    <location>
        <begin position="1"/>
        <end position="57"/>
    </location>
</feature>
<dbReference type="InterPro" id="IPR036388">
    <property type="entry name" value="WH-like_DNA-bd_sf"/>
</dbReference>
<dbReference type="Gene3D" id="1.10.10.60">
    <property type="entry name" value="Homeodomain-like"/>
    <property type="match status" value="1"/>
</dbReference>
<evidence type="ECO:0000256" key="2">
    <source>
        <dbReference type="ARBA" id="ARBA00004604"/>
    </source>
</evidence>
<dbReference type="EMBL" id="CAUOFW020007613">
    <property type="protein sequence ID" value="CAK9179934.1"/>
    <property type="molecule type" value="Genomic_DNA"/>
</dbReference>
<evidence type="ECO:0000256" key="7">
    <source>
        <dbReference type="ARBA" id="ARBA00023163"/>
    </source>
</evidence>
<organism evidence="13 14">
    <name type="scientific">Ilex paraguariensis</name>
    <name type="common">yerba mate</name>
    <dbReference type="NCBI Taxonomy" id="185542"/>
    <lineage>
        <taxon>Eukaryota</taxon>
        <taxon>Viridiplantae</taxon>
        <taxon>Streptophyta</taxon>
        <taxon>Embryophyta</taxon>
        <taxon>Tracheophyta</taxon>
        <taxon>Spermatophyta</taxon>
        <taxon>Magnoliopsida</taxon>
        <taxon>eudicotyledons</taxon>
        <taxon>Gunneridae</taxon>
        <taxon>Pentapetalae</taxon>
        <taxon>asterids</taxon>
        <taxon>campanulids</taxon>
        <taxon>Aquifoliales</taxon>
        <taxon>Aquifoliaceae</taxon>
        <taxon>Ilex</taxon>
    </lineage>
</organism>
<keyword evidence="7" id="KW-0804">Transcription</keyword>
<gene>
    <name evidence="13" type="ORF">ILEXP_LOCUS49880</name>
</gene>
<dbReference type="GO" id="GO:0005694">
    <property type="term" value="C:chromosome"/>
    <property type="evidence" value="ECO:0007669"/>
    <property type="project" value="UniProtKB-SubCell"/>
</dbReference>